<comment type="caution">
    <text evidence="3">The sequence shown here is derived from an EMBL/GenBank/DDBJ whole genome shotgun (WGS) entry which is preliminary data.</text>
</comment>
<dbReference type="GO" id="GO:0000987">
    <property type="term" value="F:cis-regulatory region sequence-specific DNA binding"/>
    <property type="evidence" value="ECO:0007669"/>
    <property type="project" value="TreeGrafter"/>
</dbReference>
<dbReference type="OrthoDB" id="438164at2759"/>
<dbReference type="SUPFAM" id="SSF51197">
    <property type="entry name" value="Clavaminate synthase-like"/>
    <property type="match status" value="1"/>
</dbReference>
<gene>
    <name evidence="3" type="ORF">DPMN_026917</name>
</gene>
<accession>A0A9D4RD05</accession>
<proteinExistence type="predicted"/>
<reference evidence="3" key="1">
    <citation type="journal article" date="2019" name="bioRxiv">
        <title>The Genome of the Zebra Mussel, Dreissena polymorpha: A Resource for Invasive Species Research.</title>
        <authorList>
            <person name="McCartney M.A."/>
            <person name="Auch B."/>
            <person name="Kono T."/>
            <person name="Mallez S."/>
            <person name="Zhang Y."/>
            <person name="Obille A."/>
            <person name="Becker A."/>
            <person name="Abrahante J.E."/>
            <person name="Garbe J."/>
            <person name="Badalamenti J.P."/>
            <person name="Herman A."/>
            <person name="Mangelson H."/>
            <person name="Liachko I."/>
            <person name="Sullivan S."/>
            <person name="Sone E.D."/>
            <person name="Koren S."/>
            <person name="Silverstein K.A.T."/>
            <person name="Beckman K.B."/>
            <person name="Gohl D.M."/>
        </authorList>
    </citation>
    <scope>NUCLEOTIDE SEQUENCE</scope>
    <source>
        <strain evidence="3">Duluth1</strain>
        <tissue evidence="3">Whole animal</tissue>
    </source>
</reference>
<dbReference type="InterPro" id="IPR050910">
    <property type="entry name" value="JMJD6_ArgDemeth/LysHydrox"/>
</dbReference>
<dbReference type="Gene3D" id="2.60.120.650">
    <property type="entry name" value="Cupin"/>
    <property type="match status" value="1"/>
</dbReference>
<name>A0A9D4RD05_DREPO</name>
<evidence type="ECO:0000313" key="4">
    <source>
        <dbReference type="Proteomes" id="UP000828390"/>
    </source>
</evidence>
<keyword evidence="4" id="KW-1185">Reference proteome</keyword>
<dbReference type="Proteomes" id="UP000828390">
    <property type="component" value="Unassembled WGS sequence"/>
</dbReference>
<feature type="chain" id="PRO_5039589031" description="JmjC domain-containing protein" evidence="1">
    <location>
        <begin position="18"/>
        <end position="270"/>
    </location>
</feature>
<evidence type="ECO:0000259" key="2">
    <source>
        <dbReference type="PROSITE" id="PS51184"/>
    </source>
</evidence>
<dbReference type="PANTHER" id="PTHR12480">
    <property type="entry name" value="ARGININE DEMETHYLASE AND LYSYL-HYDROXYLASE JMJD"/>
    <property type="match status" value="1"/>
</dbReference>
<sequence>MIRVNFLLATFALISYSQEEANTSQKKNGGWTTLDEERIAQPGPCNIDRVDISTMTFTQKQFIENYAYHRPVVIVKGTDNSKFHAMCEKSQLLEKYGHKVVRLSSANTYSYDKRDVELSHYVDHIMRPQTLDRLGNETFYWFGDNDHAAFNDLFSAYKPPPYSLPNLSAMYSFGVAAAGTGVPFHFHGPGFAEVIYGRKRWFMYPPEKQPAFNPNKTTLHWLMEEYEKLHPSDMPLECTIDQGEAIYFPDRWWHGTLNIDTSVFISTFLG</sequence>
<evidence type="ECO:0000313" key="3">
    <source>
        <dbReference type="EMBL" id="KAH3863911.1"/>
    </source>
</evidence>
<dbReference type="EMBL" id="JAIWYP010000002">
    <property type="protein sequence ID" value="KAH3863911.1"/>
    <property type="molecule type" value="Genomic_DNA"/>
</dbReference>
<reference evidence="3" key="2">
    <citation type="submission" date="2020-11" db="EMBL/GenBank/DDBJ databases">
        <authorList>
            <person name="McCartney M.A."/>
            <person name="Auch B."/>
            <person name="Kono T."/>
            <person name="Mallez S."/>
            <person name="Becker A."/>
            <person name="Gohl D.M."/>
            <person name="Silverstein K.A.T."/>
            <person name="Koren S."/>
            <person name="Bechman K.B."/>
            <person name="Herman A."/>
            <person name="Abrahante J.E."/>
            <person name="Garbe J."/>
        </authorList>
    </citation>
    <scope>NUCLEOTIDE SEQUENCE</scope>
    <source>
        <strain evidence="3">Duluth1</strain>
        <tissue evidence="3">Whole animal</tissue>
    </source>
</reference>
<feature type="signal peptide" evidence="1">
    <location>
        <begin position="1"/>
        <end position="17"/>
    </location>
</feature>
<feature type="domain" description="JmjC" evidence="2">
    <location>
        <begin position="123"/>
        <end position="270"/>
    </location>
</feature>
<evidence type="ECO:0000256" key="1">
    <source>
        <dbReference type="SAM" id="SignalP"/>
    </source>
</evidence>
<organism evidence="3 4">
    <name type="scientific">Dreissena polymorpha</name>
    <name type="common">Zebra mussel</name>
    <name type="synonym">Mytilus polymorpha</name>
    <dbReference type="NCBI Taxonomy" id="45954"/>
    <lineage>
        <taxon>Eukaryota</taxon>
        <taxon>Metazoa</taxon>
        <taxon>Spiralia</taxon>
        <taxon>Lophotrochozoa</taxon>
        <taxon>Mollusca</taxon>
        <taxon>Bivalvia</taxon>
        <taxon>Autobranchia</taxon>
        <taxon>Heteroconchia</taxon>
        <taxon>Euheterodonta</taxon>
        <taxon>Imparidentia</taxon>
        <taxon>Neoheterodontei</taxon>
        <taxon>Myida</taxon>
        <taxon>Dreissenoidea</taxon>
        <taxon>Dreissenidae</taxon>
        <taxon>Dreissena</taxon>
    </lineage>
</organism>
<dbReference type="PROSITE" id="PS51184">
    <property type="entry name" value="JMJC"/>
    <property type="match status" value="1"/>
</dbReference>
<dbReference type="AlphaFoldDB" id="A0A9D4RD05"/>
<dbReference type="Pfam" id="PF13621">
    <property type="entry name" value="Cupin_8"/>
    <property type="match status" value="1"/>
</dbReference>
<dbReference type="InterPro" id="IPR003347">
    <property type="entry name" value="JmjC_dom"/>
</dbReference>
<dbReference type="PANTHER" id="PTHR12480:SF21">
    <property type="entry name" value="JMJC DOMAIN-CONTAINING PROTEIN 8"/>
    <property type="match status" value="1"/>
</dbReference>
<keyword evidence="1" id="KW-0732">Signal</keyword>
<protein>
    <recommendedName>
        <fullName evidence="2">JmjC domain-containing protein</fullName>
    </recommendedName>
</protein>
<dbReference type="InterPro" id="IPR041667">
    <property type="entry name" value="Cupin_8"/>
</dbReference>
<dbReference type="GO" id="GO:0005634">
    <property type="term" value="C:nucleus"/>
    <property type="evidence" value="ECO:0007669"/>
    <property type="project" value="TreeGrafter"/>
</dbReference>